<evidence type="ECO:0008006" key="3">
    <source>
        <dbReference type="Google" id="ProtNLM"/>
    </source>
</evidence>
<dbReference type="OrthoDB" id="5296227at2"/>
<dbReference type="Proteomes" id="UP000015455">
    <property type="component" value="Unassembled WGS sequence"/>
</dbReference>
<dbReference type="EMBL" id="ATJV01000114">
    <property type="protein sequence ID" value="EPZ13937.1"/>
    <property type="molecule type" value="Genomic_DNA"/>
</dbReference>
<proteinExistence type="predicted"/>
<dbReference type="AlphaFoldDB" id="S9ZKB9"/>
<sequence length="66" mass="6640">MSTFLITLGVIVLVIGAMAIGVILGRKPIAGSCGGLATLGDECEFGCKKPCSKRAARLKASTDAAS</sequence>
<comment type="caution">
    <text evidence="1">The sequence shown here is derived from an EMBL/GenBank/DDBJ whole genome shotgun (WGS) entry which is preliminary data.</text>
</comment>
<dbReference type="eggNOG" id="COG2991">
    <property type="taxonomic scope" value="Bacteria"/>
</dbReference>
<organism evidence="1 2">
    <name type="scientific">Thauera terpenica 58Eu</name>
    <dbReference type="NCBI Taxonomy" id="1348657"/>
    <lineage>
        <taxon>Bacteria</taxon>
        <taxon>Pseudomonadati</taxon>
        <taxon>Pseudomonadota</taxon>
        <taxon>Betaproteobacteria</taxon>
        <taxon>Rhodocyclales</taxon>
        <taxon>Zoogloeaceae</taxon>
        <taxon>Thauera</taxon>
    </lineage>
</organism>
<dbReference type="PANTHER" id="PTHR40691:SF3">
    <property type="entry name" value="(NA+)-NQR MATURATION NQRM"/>
    <property type="match status" value="1"/>
</dbReference>
<dbReference type="PANTHER" id="PTHR40691">
    <property type="entry name" value="(NA+)-NQR MATURATION NQRM"/>
    <property type="match status" value="1"/>
</dbReference>
<dbReference type="STRING" id="1348657.M622_08160"/>
<dbReference type="Pfam" id="PF04400">
    <property type="entry name" value="NqrM"/>
    <property type="match status" value="1"/>
</dbReference>
<evidence type="ECO:0000313" key="2">
    <source>
        <dbReference type="Proteomes" id="UP000015455"/>
    </source>
</evidence>
<dbReference type="InterPro" id="IPR007495">
    <property type="entry name" value="NqrM"/>
</dbReference>
<name>S9ZKB9_9RHOO</name>
<dbReference type="PATRIC" id="fig|1348657.5.peg.3662"/>
<gene>
    <name evidence="1" type="ORF">M622_08160</name>
</gene>
<protein>
    <recommendedName>
        <fullName evidence="3">ApbE family protein</fullName>
    </recommendedName>
</protein>
<keyword evidence="2" id="KW-1185">Reference proteome</keyword>
<reference evidence="1 2" key="1">
    <citation type="submission" date="2013-06" db="EMBL/GenBank/DDBJ databases">
        <title>Draft genome sequence of Thauera terpenica.</title>
        <authorList>
            <person name="Liu B."/>
            <person name="Frostegard A.H."/>
            <person name="Shapleigh J.P."/>
        </authorList>
    </citation>
    <scope>NUCLEOTIDE SEQUENCE [LARGE SCALE GENOMIC DNA]</scope>
    <source>
        <strain evidence="1 2">58Eu</strain>
    </source>
</reference>
<evidence type="ECO:0000313" key="1">
    <source>
        <dbReference type="EMBL" id="EPZ13937.1"/>
    </source>
</evidence>
<accession>S9ZKB9</accession>
<dbReference type="RefSeq" id="WP_021251044.1">
    <property type="nucleotide sequence ID" value="NZ_ATJV01000114.1"/>
</dbReference>